<sequence length="215" mass="24439">LGRQAKLFVCVLSVENKIDAFRSAAPPYQVSDELKTNINNYAIAVLLSTNISAYKGDIPRNHILDILKRYRFDLPPGIEHDYSNWEKITTFVSYSLTQARAKIKKLIRDSIKENTNVFALAQLIVHGTPCRPTRNIYQECEGGEKYWNLIDQRLAFIRKKAGTNKKIVRAFRDILKTDRETYGAGEDYEIGDVVADEWQQRVDDVVAGISAVVVS</sequence>
<reference evidence="2" key="1">
    <citation type="submission" date="2014-04" db="EMBL/GenBank/DDBJ databases">
        <title>Evolutionary Origins and Diversification of the Mycorrhizal Mutualists.</title>
        <authorList>
            <consortium name="DOE Joint Genome Institute"/>
            <person name="Kohler A."/>
            <person name="Kuo A."/>
            <person name="Nagy L.G."/>
            <person name="Floudas D."/>
            <person name="Copeland A."/>
            <person name="Barry K.W."/>
            <person name="Cichocki N."/>
            <person name="Veneault-Fourrey C."/>
            <person name="LaButti K."/>
            <person name="Lindquist E.A."/>
            <person name="Lipzen A."/>
            <person name="Lundell T."/>
            <person name="Morin E."/>
            <person name="Murat C."/>
            <person name="Riley R."/>
            <person name="Ohm R."/>
            <person name="Sun H."/>
            <person name="Tunlid A."/>
            <person name="Henrissat B."/>
            <person name="Grigoriev I.V."/>
            <person name="Hibbett D.S."/>
            <person name="Martin F."/>
            <person name="Consortium M.G."/>
        </authorList>
    </citation>
    <scope>NUCLEOTIDE SEQUENCE [LARGE SCALE GENOMIC DNA]</scope>
    <source>
        <strain evidence="2">FD-334 SS-4</strain>
    </source>
</reference>
<proteinExistence type="predicted"/>
<evidence type="ECO:0000313" key="2">
    <source>
        <dbReference type="EMBL" id="KJA18468.1"/>
    </source>
</evidence>
<dbReference type="EMBL" id="KN817617">
    <property type="protein sequence ID" value="KJA16691.1"/>
    <property type="molecule type" value="Genomic_DNA"/>
</dbReference>
<dbReference type="AlphaFoldDB" id="A0A0D2M5I9"/>
<reference evidence="3" key="2">
    <citation type="submission" date="2014-04" db="EMBL/GenBank/DDBJ databases">
        <title>Evolutionary Origins and Diversification of the Mycorrhizal Mutualists.</title>
        <authorList>
            <consortium name="DOE Joint Genome Institute"/>
            <consortium name="Mycorrhizal Genomics Consortium"/>
            <person name="Kohler A."/>
            <person name="Kuo A."/>
            <person name="Nagy L.G."/>
            <person name="Floudas D."/>
            <person name="Copeland A."/>
            <person name="Barry K.W."/>
            <person name="Cichocki N."/>
            <person name="Veneault-Fourrey C."/>
            <person name="LaButti K."/>
            <person name="Lindquist E.A."/>
            <person name="Lipzen A."/>
            <person name="Lundell T."/>
            <person name="Morin E."/>
            <person name="Murat C."/>
            <person name="Riley R."/>
            <person name="Ohm R."/>
            <person name="Sun H."/>
            <person name="Tunlid A."/>
            <person name="Henrissat B."/>
            <person name="Grigoriev I.V."/>
            <person name="Hibbett D.S."/>
            <person name="Martin F."/>
        </authorList>
    </citation>
    <scope>NUCLEOTIDE SEQUENCE [LARGE SCALE GENOMIC DNA]</scope>
    <source>
        <strain evidence="3">FD-334 SS-4</strain>
    </source>
</reference>
<protein>
    <submittedName>
        <fullName evidence="2">Uncharacterized protein</fullName>
    </submittedName>
</protein>
<evidence type="ECO:0000313" key="1">
    <source>
        <dbReference type="EMBL" id="KJA16691.1"/>
    </source>
</evidence>
<organism evidence="2 3">
    <name type="scientific">Hypholoma sublateritium (strain FD-334 SS-4)</name>
    <dbReference type="NCBI Taxonomy" id="945553"/>
    <lineage>
        <taxon>Eukaryota</taxon>
        <taxon>Fungi</taxon>
        <taxon>Dikarya</taxon>
        <taxon>Basidiomycota</taxon>
        <taxon>Agaricomycotina</taxon>
        <taxon>Agaricomycetes</taxon>
        <taxon>Agaricomycetidae</taxon>
        <taxon>Agaricales</taxon>
        <taxon>Agaricineae</taxon>
        <taxon>Strophariaceae</taxon>
        <taxon>Hypholoma</taxon>
    </lineage>
</organism>
<accession>A0A0D2M5I9</accession>
<dbReference type="Proteomes" id="UP000054270">
    <property type="component" value="Unassembled WGS sequence"/>
</dbReference>
<name>A0A0D2M5I9_HYPSF</name>
<gene>
    <name evidence="2" type="ORF">HYPSUDRAFT_144977</name>
    <name evidence="1" type="ORF">HYPSUDRAFT_147446</name>
</gene>
<dbReference type="EMBL" id="KN817589">
    <property type="protein sequence ID" value="KJA18468.1"/>
    <property type="molecule type" value="Genomic_DNA"/>
</dbReference>
<evidence type="ECO:0000313" key="3">
    <source>
        <dbReference type="Proteomes" id="UP000054270"/>
    </source>
</evidence>
<feature type="non-terminal residue" evidence="2">
    <location>
        <position position="1"/>
    </location>
</feature>
<dbReference type="OrthoDB" id="3236341at2759"/>
<keyword evidence="3" id="KW-1185">Reference proteome</keyword>